<gene>
    <name evidence="2" type="ORF">H0485_09885</name>
</gene>
<dbReference type="EMBL" id="JACDXX010000008">
    <property type="protein sequence ID" value="MCB5410307.1"/>
    <property type="molecule type" value="Genomic_DNA"/>
</dbReference>
<dbReference type="Pfam" id="PF23343">
    <property type="entry name" value="REP_ORF2-G2P"/>
    <property type="match status" value="1"/>
</dbReference>
<sequence length="355" mass="40637">MAEKAENKHALCVALTYSDETQEGRDGARFFCYADVRAFVKRLKSALRRAKLSDTVRFICAGEQGDRNGRCHWHMVLFSDVDLTQAGSISGKFGPITDRASLISVGKHMRRLNWSLWPFGFVTFQEPDQGGMSYVLSYCLKDQFTVENSQGTMREAKAENFATGLFRMSKRPAIGERWLIRKMEALDATGSVLPSLNIKIPDFAGYWQPSGSFRKKLLWHLVALNKRSLWTYGRNAPQWSALLSSCSDNESDMEILNGTFIEEKIDPKHKITKLGRQLESYSNFRDKRRAEQASGPCICYQCCKLEDPHTLISGGRITRIEYEGDEVEYYWYHKDHGVEYSVRHESCKYLPDGPF</sequence>
<dbReference type="InterPro" id="IPR056906">
    <property type="entry name" value="ORF2/G2P_dom"/>
</dbReference>
<comment type="caution">
    <text evidence="2">The sequence shown here is derived from an EMBL/GenBank/DDBJ whole genome shotgun (WGS) entry which is preliminary data.</text>
</comment>
<dbReference type="Proteomes" id="UP001198571">
    <property type="component" value="Unassembled WGS sequence"/>
</dbReference>
<protein>
    <recommendedName>
        <fullName evidence="1">Replication-associated protein ORF2/G2P domain-containing protein</fullName>
    </recommendedName>
</protein>
<proteinExistence type="predicted"/>
<feature type="domain" description="Replication-associated protein ORF2/G2P" evidence="1">
    <location>
        <begin position="12"/>
        <end position="142"/>
    </location>
</feature>
<reference evidence="2 3" key="1">
    <citation type="submission" date="2020-07" db="EMBL/GenBank/DDBJ databases">
        <title>Pseudogemmobacter sp. nov., isolated from poultry manure in Taiwan.</title>
        <authorList>
            <person name="Lin S.-Y."/>
            <person name="Tang Y.-S."/>
            <person name="Young C.-C."/>
        </authorList>
    </citation>
    <scope>NUCLEOTIDE SEQUENCE [LARGE SCALE GENOMIC DNA]</scope>
    <source>
        <strain evidence="2 3">CC-YST710</strain>
    </source>
</reference>
<evidence type="ECO:0000313" key="2">
    <source>
        <dbReference type="EMBL" id="MCB5410307.1"/>
    </source>
</evidence>
<organism evidence="2 3">
    <name type="scientific">Pseudogemmobacter faecipullorum</name>
    <dbReference type="NCBI Taxonomy" id="2755041"/>
    <lineage>
        <taxon>Bacteria</taxon>
        <taxon>Pseudomonadati</taxon>
        <taxon>Pseudomonadota</taxon>
        <taxon>Alphaproteobacteria</taxon>
        <taxon>Rhodobacterales</taxon>
        <taxon>Paracoccaceae</taxon>
        <taxon>Pseudogemmobacter</taxon>
    </lineage>
</organism>
<accession>A0ABS8CLN5</accession>
<evidence type="ECO:0000313" key="3">
    <source>
        <dbReference type="Proteomes" id="UP001198571"/>
    </source>
</evidence>
<name>A0ABS8CLN5_9RHOB</name>
<dbReference type="RefSeq" id="WP_226935214.1">
    <property type="nucleotide sequence ID" value="NZ_JACDXX010000008.1"/>
</dbReference>
<evidence type="ECO:0000259" key="1">
    <source>
        <dbReference type="Pfam" id="PF23343"/>
    </source>
</evidence>
<keyword evidence="3" id="KW-1185">Reference proteome</keyword>